<evidence type="ECO:0000256" key="2">
    <source>
        <dbReference type="ARBA" id="ARBA00022475"/>
    </source>
</evidence>
<evidence type="ECO:0000256" key="1">
    <source>
        <dbReference type="ARBA" id="ARBA00004651"/>
    </source>
</evidence>
<feature type="transmembrane region" description="Helical" evidence="7">
    <location>
        <begin position="9"/>
        <end position="30"/>
    </location>
</feature>
<keyword evidence="6" id="KW-0813">Transport</keyword>
<evidence type="ECO:0000256" key="3">
    <source>
        <dbReference type="ARBA" id="ARBA00022692"/>
    </source>
</evidence>
<dbReference type="PANTHER" id="PTHR30625:SF11">
    <property type="entry name" value="MOTA_TOLQ_EXBB PROTON CHANNEL DOMAIN-CONTAINING PROTEIN"/>
    <property type="match status" value="1"/>
</dbReference>
<dbReference type="EMBL" id="SOBT01000008">
    <property type="protein sequence ID" value="TDU31566.1"/>
    <property type="molecule type" value="Genomic_DNA"/>
</dbReference>
<evidence type="ECO:0000313" key="9">
    <source>
        <dbReference type="EMBL" id="TDU31566.1"/>
    </source>
</evidence>
<dbReference type="GO" id="GO:0017038">
    <property type="term" value="P:protein import"/>
    <property type="evidence" value="ECO:0007669"/>
    <property type="project" value="TreeGrafter"/>
</dbReference>
<evidence type="ECO:0000256" key="5">
    <source>
        <dbReference type="ARBA" id="ARBA00023136"/>
    </source>
</evidence>
<keyword evidence="3 7" id="KW-0812">Transmembrane</keyword>
<dbReference type="RefSeq" id="WP_133880138.1">
    <property type="nucleotide sequence ID" value="NZ_MWIN01000012.1"/>
</dbReference>
<name>A0A4V3F671_9GAMM</name>
<dbReference type="AlphaFoldDB" id="A0A4V3F671"/>
<organism evidence="9 10">
    <name type="scientific">Panacagrimonas perspica</name>
    <dbReference type="NCBI Taxonomy" id="381431"/>
    <lineage>
        <taxon>Bacteria</taxon>
        <taxon>Pseudomonadati</taxon>
        <taxon>Pseudomonadota</taxon>
        <taxon>Gammaproteobacteria</taxon>
        <taxon>Nevskiales</taxon>
        <taxon>Nevskiaceae</taxon>
        <taxon>Panacagrimonas</taxon>
    </lineage>
</organism>
<dbReference type="Pfam" id="PF01618">
    <property type="entry name" value="MotA_ExbB"/>
    <property type="match status" value="1"/>
</dbReference>
<keyword evidence="6" id="KW-0653">Protein transport</keyword>
<evidence type="ECO:0000256" key="6">
    <source>
        <dbReference type="RuleBase" id="RU004057"/>
    </source>
</evidence>
<evidence type="ECO:0000256" key="7">
    <source>
        <dbReference type="SAM" id="Phobius"/>
    </source>
</evidence>
<evidence type="ECO:0000256" key="4">
    <source>
        <dbReference type="ARBA" id="ARBA00022989"/>
    </source>
</evidence>
<dbReference type="GO" id="GO:0005886">
    <property type="term" value="C:plasma membrane"/>
    <property type="evidence" value="ECO:0007669"/>
    <property type="project" value="UniProtKB-SubCell"/>
</dbReference>
<feature type="transmembrane region" description="Helical" evidence="7">
    <location>
        <begin position="218"/>
        <end position="241"/>
    </location>
</feature>
<dbReference type="InterPro" id="IPR050790">
    <property type="entry name" value="ExbB/TolQ_transport"/>
</dbReference>
<reference evidence="9 10" key="1">
    <citation type="submission" date="2019-03" db="EMBL/GenBank/DDBJ databases">
        <title>Genomic Encyclopedia of Type Strains, Phase IV (KMG-IV): sequencing the most valuable type-strain genomes for metagenomic binning, comparative biology and taxonomic classification.</title>
        <authorList>
            <person name="Goeker M."/>
        </authorList>
    </citation>
    <scope>NUCLEOTIDE SEQUENCE [LARGE SCALE GENOMIC DNA]</scope>
    <source>
        <strain evidence="9 10">DSM 26377</strain>
    </source>
</reference>
<accession>A0A4V3F671</accession>
<evidence type="ECO:0000313" key="10">
    <source>
        <dbReference type="Proteomes" id="UP000295341"/>
    </source>
</evidence>
<comment type="similarity">
    <text evidence="6">Belongs to the exbB/tolQ family.</text>
</comment>
<comment type="caution">
    <text evidence="9">The sequence shown here is derived from an EMBL/GenBank/DDBJ whole genome shotgun (WGS) entry which is preliminary data.</text>
</comment>
<feature type="transmembrane region" description="Helical" evidence="7">
    <location>
        <begin position="73"/>
        <end position="89"/>
    </location>
</feature>
<dbReference type="PANTHER" id="PTHR30625">
    <property type="entry name" value="PROTEIN TOLQ"/>
    <property type="match status" value="1"/>
</dbReference>
<keyword evidence="10" id="KW-1185">Reference proteome</keyword>
<keyword evidence="2" id="KW-1003">Cell membrane</keyword>
<protein>
    <submittedName>
        <fullName evidence="9">Biopolymer transport protein ExbB/TolQ</fullName>
    </submittedName>
</protein>
<gene>
    <name evidence="9" type="ORF">DFR24_0936</name>
</gene>
<feature type="domain" description="MotA/TolQ/ExbB proton channel" evidence="8">
    <location>
        <begin position="138"/>
        <end position="251"/>
    </location>
</feature>
<evidence type="ECO:0000259" key="8">
    <source>
        <dbReference type="Pfam" id="PF01618"/>
    </source>
</evidence>
<keyword evidence="4 7" id="KW-1133">Transmembrane helix</keyword>
<keyword evidence="5 7" id="KW-0472">Membrane</keyword>
<dbReference type="Proteomes" id="UP000295341">
    <property type="component" value="Unassembled WGS sequence"/>
</dbReference>
<dbReference type="OrthoDB" id="5290956at2"/>
<proteinExistence type="inferred from homology"/>
<dbReference type="InterPro" id="IPR002898">
    <property type="entry name" value="MotA_ExbB_proton_chnl"/>
</dbReference>
<sequence length="270" mass="29895">MRKQFPVEFVYQVFALVISAVVVHAIYTAVIRPQARAVLDDLAQKVEAAAGTGKYVAMQPNIFVIVKGPEQELAIIFALWAFAIMGYKFRNVGAERRLFDIDMVSVAEGESILPEDARAHSRAIESMPLDSRDRLLPRLYQNALNRFRITRSVQDASDEARRVAESANDRLDAELAIVRYICWAIPSIGFVGTVRGIGDSLGHAQAVLQGDMTGVTEALGVAFNSTLVALLLSLITVFLLYQLQLVQERLVLDAHQDCERKLIQNLQAPA</sequence>
<feature type="transmembrane region" description="Helical" evidence="7">
    <location>
        <begin position="180"/>
        <end position="198"/>
    </location>
</feature>
<comment type="subcellular location">
    <subcellularLocation>
        <location evidence="1">Cell membrane</location>
        <topology evidence="1">Multi-pass membrane protein</topology>
    </subcellularLocation>
    <subcellularLocation>
        <location evidence="6">Membrane</location>
        <topology evidence="6">Multi-pass membrane protein</topology>
    </subcellularLocation>
</comment>